<evidence type="ECO:0000256" key="1">
    <source>
        <dbReference type="SAM" id="Phobius"/>
    </source>
</evidence>
<feature type="transmembrane region" description="Helical" evidence="1">
    <location>
        <begin position="334"/>
        <end position="355"/>
    </location>
</feature>
<keyword evidence="1" id="KW-0812">Transmembrane</keyword>
<evidence type="ECO:0000313" key="2">
    <source>
        <dbReference type="EMBL" id="UUF09604.1"/>
    </source>
</evidence>
<dbReference type="Gene3D" id="2.20.28.30">
    <property type="entry name" value="RNA polymerase ii, chain L"/>
    <property type="match status" value="2"/>
</dbReference>
<dbReference type="RefSeq" id="WP_212725062.1">
    <property type="nucleotide sequence ID" value="NZ_CP071250.1"/>
</dbReference>
<name>A0A9Q9CIM5_9FIRM</name>
<dbReference type="PANTHER" id="PTHR37826">
    <property type="entry name" value="FLOTILLIN BAND_7_5 DOMAIN PROTEIN"/>
    <property type="match status" value="1"/>
</dbReference>
<dbReference type="AlphaFoldDB" id="A0A9Q9CIM5"/>
<proteinExistence type="predicted"/>
<organism evidence="2 3">
    <name type="scientific">Turicibacter bilis</name>
    <dbReference type="NCBI Taxonomy" id="2735723"/>
    <lineage>
        <taxon>Bacteria</taxon>
        <taxon>Bacillati</taxon>
        <taxon>Bacillota</taxon>
        <taxon>Erysipelotrichia</taxon>
        <taxon>Erysipelotrichales</taxon>
        <taxon>Turicibacteraceae</taxon>
        <taxon>Turicibacter</taxon>
    </lineage>
</organism>
<dbReference type="PANTHER" id="PTHR37826:SF3">
    <property type="entry name" value="J DOMAIN-CONTAINING PROTEIN"/>
    <property type="match status" value="1"/>
</dbReference>
<protein>
    <recommendedName>
        <fullName evidence="4">DNA-directed RNA polymerase subunit P</fullName>
    </recommendedName>
</protein>
<evidence type="ECO:0008006" key="4">
    <source>
        <dbReference type="Google" id="ProtNLM"/>
    </source>
</evidence>
<gene>
    <name evidence="2" type="ORF">J0J70_06605</name>
</gene>
<evidence type="ECO:0000313" key="3">
    <source>
        <dbReference type="Proteomes" id="UP001058072"/>
    </source>
</evidence>
<dbReference type="Proteomes" id="UP001058072">
    <property type="component" value="Chromosome"/>
</dbReference>
<dbReference type="EMBL" id="CP071250">
    <property type="protein sequence ID" value="UUF09604.1"/>
    <property type="molecule type" value="Genomic_DNA"/>
</dbReference>
<accession>A0A9Q9CIM5</accession>
<keyword evidence="1" id="KW-0472">Membrane</keyword>
<keyword evidence="1" id="KW-1133">Transmembrane helix</keyword>
<sequence length="357" mass="41544">MSEEKQEDIQVFTCENCGGNMVFDIKSQALKCPYCETEVAIDHEGEVHEYDFSNVSTLEEKSNWNEDVEVITCESCGAETVVDKHITALHCSYCGSSHVLKTKQSAGIKPEAILPFKIEKHQAMEELSKWVKYRWLAPNDLKLLYQSDKLQAVYVPYWTYDANTSSTYTARGGRYYYETREINGKKEQVQKVRWYPVSGQLHQFFDDILVNASHHYSNTIMCGVEPFNTDRVEPYQSEYISGYMAERYSLSVQEGFTFAKQKINRELEEAARLEVLRYYDTVSGIHVQTHYDHVTFKHVLLPIWTATYDYKGKQYQYIINGETGRIHGTYPYSWVKITILIILGIIVIYFIFVYFNS</sequence>
<reference evidence="2" key="1">
    <citation type="submission" date="2021-03" db="EMBL/GenBank/DDBJ databases">
        <title>Comparative Genomics and Metabolomics in the genus Turicibacter.</title>
        <authorList>
            <person name="Maki J."/>
            <person name="Looft T."/>
        </authorList>
    </citation>
    <scope>NUCLEOTIDE SEQUENCE</scope>
    <source>
        <strain evidence="2">ISU324</strain>
    </source>
</reference>